<dbReference type="AlphaFoldDB" id="A0AAF0J8L4"/>
<dbReference type="GO" id="GO:0006270">
    <property type="term" value="P:DNA replication initiation"/>
    <property type="evidence" value="ECO:0007669"/>
    <property type="project" value="InterPro"/>
</dbReference>
<feature type="compositionally biased region" description="Low complexity" evidence="2">
    <location>
        <begin position="397"/>
        <end position="422"/>
    </location>
</feature>
<feature type="compositionally biased region" description="Basic and acidic residues" evidence="2">
    <location>
        <begin position="368"/>
        <end position="381"/>
    </location>
</feature>
<evidence type="ECO:0000259" key="3">
    <source>
        <dbReference type="Pfam" id="PF09329"/>
    </source>
</evidence>
<evidence type="ECO:0000256" key="2">
    <source>
        <dbReference type="SAM" id="MobiDB-lite"/>
    </source>
</evidence>
<comment type="similarity">
    <text evidence="1">Belongs to the MCM10 family.</text>
</comment>
<feature type="region of interest" description="Disordered" evidence="2">
    <location>
        <begin position="491"/>
        <end position="516"/>
    </location>
</feature>
<dbReference type="Gene3D" id="2.40.50.140">
    <property type="entry name" value="Nucleic acid-binding proteins"/>
    <property type="match status" value="1"/>
</dbReference>
<reference evidence="4" key="1">
    <citation type="submission" date="2023-03" db="EMBL/GenBank/DDBJ databases">
        <title>Mating type loci evolution in Malassezia.</title>
        <authorList>
            <person name="Coelho M.A."/>
        </authorList>
    </citation>
    <scope>NUCLEOTIDE SEQUENCE</scope>
    <source>
        <strain evidence="4">CBS 11721</strain>
    </source>
</reference>
<dbReference type="PANTHER" id="PTHR13454:SF11">
    <property type="entry name" value="PROTEIN MCM10 HOMOLOG"/>
    <property type="match status" value="1"/>
</dbReference>
<feature type="domain" description="Zinc finger Mcm10/DnaG-type" evidence="3">
    <location>
        <begin position="266"/>
        <end position="311"/>
    </location>
</feature>
<sequence length="516" mass="55734">MSDASLRDFAVDGAEEYARKRASALSRAHSSALVDSADGIQQRTDSGRAMSQMKKELAASRSTAFEQTQTSAPRNESLELVTHLERGPLRHTPLPDDPSFNTLEPNANVRLADRRIPHEDVQRYLDCRYAVVPNVLYSLVRDMPLAMDGDLEVPLYGDWVLFGVLGEKGGMRYTKAADDGDTVKPARKFFSCKLFDLGAHAATGDGGDHVVHMLVFDGDDGAFDRLWKEHDGTLVAVLNPRFLKQQNKSKVLTITPRSAAAVLAIGRAADYAQCGATKKDGSRCTAFVSKRGMGVCEFHLERAVVHRQRGRMEFAAGTTSVLGRPGRDKGRAQMTPGLHGLAAGSGRTFHFASEPVVPSDPRSAAFDVDARYGRGRAEKEQRKRKRAEQEQSVQNLPGGAALCASAEASAKSKPKPKSTAAPQDAAALHVNADARALSDIDPHSVAAHALRTAQDTLDAKRNKAVHKEAPKATQGAAARLLARRDAQLKAGRLGARAASTTNRDSDSDDDLIITRD</sequence>
<name>A0AAF0J8L4_9BASI</name>
<accession>A0AAF0J8L4</accession>
<evidence type="ECO:0000313" key="4">
    <source>
        <dbReference type="EMBL" id="WFD36974.1"/>
    </source>
</evidence>
<feature type="compositionally biased region" description="Acidic residues" evidence="2">
    <location>
        <begin position="506"/>
        <end position="516"/>
    </location>
</feature>
<dbReference type="PANTHER" id="PTHR13454">
    <property type="entry name" value="PROTEIN MCM10 HOMOLOG"/>
    <property type="match status" value="1"/>
</dbReference>
<dbReference type="InterPro" id="IPR015408">
    <property type="entry name" value="Znf_Mcm10/DnaG"/>
</dbReference>
<organism evidence="4 5">
    <name type="scientific">Malassezia cuniculi</name>
    <dbReference type="NCBI Taxonomy" id="948313"/>
    <lineage>
        <taxon>Eukaryota</taxon>
        <taxon>Fungi</taxon>
        <taxon>Dikarya</taxon>
        <taxon>Basidiomycota</taxon>
        <taxon>Ustilaginomycotina</taxon>
        <taxon>Malasseziomycetes</taxon>
        <taxon>Malasseziales</taxon>
        <taxon>Malasseziaceae</taxon>
        <taxon>Malassezia</taxon>
    </lineage>
</organism>
<dbReference type="GO" id="GO:0003697">
    <property type="term" value="F:single-stranded DNA binding"/>
    <property type="evidence" value="ECO:0007669"/>
    <property type="project" value="InterPro"/>
</dbReference>
<evidence type="ECO:0000256" key="1">
    <source>
        <dbReference type="ARBA" id="ARBA00009679"/>
    </source>
</evidence>
<dbReference type="GO" id="GO:0003688">
    <property type="term" value="F:DNA replication origin binding"/>
    <property type="evidence" value="ECO:0007669"/>
    <property type="project" value="TreeGrafter"/>
</dbReference>
<feature type="region of interest" description="Disordered" evidence="2">
    <location>
        <begin position="22"/>
        <end position="74"/>
    </location>
</feature>
<dbReference type="Pfam" id="PF09329">
    <property type="entry name" value="zf-primase"/>
    <property type="match status" value="1"/>
</dbReference>
<feature type="compositionally biased region" description="Low complexity" evidence="2">
    <location>
        <begin position="23"/>
        <end position="32"/>
    </location>
</feature>
<dbReference type="Proteomes" id="UP001219933">
    <property type="component" value="Chromosome 6"/>
</dbReference>
<dbReference type="EMBL" id="CP119882">
    <property type="protein sequence ID" value="WFD36974.1"/>
    <property type="molecule type" value="Genomic_DNA"/>
</dbReference>
<dbReference type="InterPro" id="IPR040184">
    <property type="entry name" value="Mcm10"/>
</dbReference>
<keyword evidence="5" id="KW-1185">Reference proteome</keyword>
<feature type="region of interest" description="Disordered" evidence="2">
    <location>
        <begin position="320"/>
        <end position="424"/>
    </location>
</feature>
<evidence type="ECO:0000313" key="5">
    <source>
        <dbReference type="Proteomes" id="UP001219933"/>
    </source>
</evidence>
<dbReference type="GO" id="GO:0043596">
    <property type="term" value="C:nuclear replication fork"/>
    <property type="evidence" value="ECO:0007669"/>
    <property type="project" value="TreeGrafter"/>
</dbReference>
<proteinExistence type="inferred from homology"/>
<gene>
    <name evidence="4" type="ORF">MCUN1_003866</name>
</gene>
<dbReference type="InterPro" id="IPR012340">
    <property type="entry name" value="NA-bd_OB-fold"/>
</dbReference>
<protein>
    <recommendedName>
        <fullName evidence="3">Zinc finger Mcm10/DnaG-type domain-containing protein</fullName>
    </recommendedName>
</protein>
<feature type="compositionally biased region" description="Polar residues" evidence="2">
    <location>
        <begin position="60"/>
        <end position="74"/>
    </location>
</feature>